<dbReference type="Proteomes" id="UP000299102">
    <property type="component" value="Unassembled WGS sequence"/>
</dbReference>
<keyword evidence="3" id="KW-1185">Reference proteome</keyword>
<reference evidence="2 3" key="1">
    <citation type="journal article" date="2019" name="Commun. Biol.">
        <title>The bagworm genome reveals a unique fibroin gene that provides high tensile strength.</title>
        <authorList>
            <person name="Kono N."/>
            <person name="Nakamura H."/>
            <person name="Ohtoshi R."/>
            <person name="Tomita M."/>
            <person name="Numata K."/>
            <person name="Arakawa K."/>
        </authorList>
    </citation>
    <scope>NUCLEOTIDE SEQUENCE [LARGE SCALE GENOMIC DNA]</scope>
</reference>
<feature type="region of interest" description="Disordered" evidence="1">
    <location>
        <begin position="28"/>
        <end position="95"/>
    </location>
</feature>
<gene>
    <name evidence="2" type="ORF">EVAR_66644_1</name>
</gene>
<name>A0A4C2AA42_EUMVA</name>
<evidence type="ECO:0000256" key="1">
    <source>
        <dbReference type="SAM" id="MobiDB-lite"/>
    </source>
</evidence>
<proteinExistence type="predicted"/>
<dbReference type="EMBL" id="BGZK01002673">
    <property type="protein sequence ID" value="GBP95737.1"/>
    <property type="molecule type" value="Genomic_DNA"/>
</dbReference>
<comment type="caution">
    <text evidence="2">The sequence shown here is derived from an EMBL/GenBank/DDBJ whole genome shotgun (WGS) entry which is preliminary data.</text>
</comment>
<accession>A0A4C2AA42</accession>
<feature type="compositionally biased region" description="Polar residues" evidence="1">
    <location>
        <begin position="48"/>
        <end position="63"/>
    </location>
</feature>
<organism evidence="2 3">
    <name type="scientific">Eumeta variegata</name>
    <name type="common">Bagworm moth</name>
    <name type="synonym">Eumeta japonica</name>
    <dbReference type="NCBI Taxonomy" id="151549"/>
    <lineage>
        <taxon>Eukaryota</taxon>
        <taxon>Metazoa</taxon>
        <taxon>Ecdysozoa</taxon>
        <taxon>Arthropoda</taxon>
        <taxon>Hexapoda</taxon>
        <taxon>Insecta</taxon>
        <taxon>Pterygota</taxon>
        <taxon>Neoptera</taxon>
        <taxon>Endopterygota</taxon>
        <taxon>Lepidoptera</taxon>
        <taxon>Glossata</taxon>
        <taxon>Ditrysia</taxon>
        <taxon>Tineoidea</taxon>
        <taxon>Psychidae</taxon>
        <taxon>Oiketicinae</taxon>
        <taxon>Eumeta</taxon>
    </lineage>
</organism>
<evidence type="ECO:0000313" key="2">
    <source>
        <dbReference type="EMBL" id="GBP95737.1"/>
    </source>
</evidence>
<evidence type="ECO:0000313" key="3">
    <source>
        <dbReference type="Proteomes" id="UP000299102"/>
    </source>
</evidence>
<dbReference type="AlphaFoldDB" id="A0A4C2AA42"/>
<sequence length="297" mass="33479">MSNQDTDLSMKLAGLFCAGIKPSAQRVFSRTPSSAVIKSDGQRRDTMPLQSEVGNTSCTSGEIKSQKVISPRRREAKNKTADAAAAPAPPSGELRGIQDRRLRVEIRCEIYVRKNMSRGFHDAVHPIGFSNLYHKYVVVSTIFYRPVQLSFPAVRTRFFHPVPKSAPRAGGPRRCMELKLTSVQSRNRIRLYQNFSLSTCSSWYQFLVLTPQFGTHILKPHEPSLICIVVAELGAGGMWGIRPLCSVPRTGVPFGFDESMYQFEFQNRRRIIRKKKHKSRSSGKMLIWASIHVQGPK</sequence>
<protein>
    <submittedName>
        <fullName evidence="2">Uncharacterized protein</fullName>
    </submittedName>
</protein>